<proteinExistence type="inferred from homology"/>
<keyword evidence="5" id="KW-1185">Reference proteome</keyword>
<evidence type="ECO:0000256" key="1">
    <source>
        <dbReference type="ARBA" id="ARBA00010768"/>
    </source>
</evidence>
<dbReference type="Pfam" id="PF22669">
    <property type="entry name" value="Exo_endo_phos2"/>
    <property type="match status" value="1"/>
</dbReference>
<feature type="compositionally biased region" description="Polar residues" evidence="2">
    <location>
        <begin position="1345"/>
        <end position="1357"/>
    </location>
</feature>
<dbReference type="Pfam" id="PF23755">
    <property type="entry name" value="Ig-like_IP5PC_F"/>
    <property type="match status" value="1"/>
</dbReference>
<organism evidence="4 5">
    <name type="scientific">Sphagnum troendelagicum</name>
    <dbReference type="NCBI Taxonomy" id="128251"/>
    <lineage>
        <taxon>Eukaryota</taxon>
        <taxon>Viridiplantae</taxon>
        <taxon>Streptophyta</taxon>
        <taxon>Embryophyta</taxon>
        <taxon>Bryophyta</taxon>
        <taxon>Sphagnophytina</taxon>
        <taxon>Sphagnopsida</taxon>
        <taxon>Sphagnales</taxon>
        <taxon>Sphagnaceae</taxon>
        <taxon>Sphagnum</taxon>
    </lineage>
</organism>
<dbReference type="SUPFAM" id="SSF56219">
    <property type="entry name" value="DNase I-like"/>
    <property type="match status" value="1"/>
</dbReference>
<reference evidence="4" key="1">
    <citation type="submission" date="2024-02" db="EMBL/GenBank/DDBJ databases">
        <authorList>
            <consortium name="ELIXIR-Norway"/>
            <consortium name="Elixir Norway"/>
        </authorList>
    </citation>
    <scope>NUCLEOTIDE SEQUENCE</scope>
</reference>
<dbReference type="SUPFAM" id="SSF50978">
    <property type="entry name" value="WD40 repeat-like"/>
    <property type="match status" value="1"/>
</dbReference>
<dbReference type="InterPro" id="IPR046985">
    <property type="entry name" value="IP5"/>
</dbReference>
<dbReference type="Gene3D" id="3.60.10.10">
    <property type="entry name" value="Endonuclease/exonuclease/phosphatase"/>
    <property type="match status" value="1"/>
</dbReference>
<dbReference type="PANTHER" id="PTHR11200">
    <property type="entry name" value="INOSITOL 5-PHOSPHATASE"/>
    <property type="match status" value="1"/>
</dbReference>
<dbReference type="InterPro" id="IPR000300">
    <property type="entry name" value="IPPc"/>
</dbReference>
<dbReference type="InterPro" id="IPR056455">
    <property type="entry name" value="Ig-like_IP5PC_F"/>
</dbReference>
<dbReference type="EMBL" id="OZ019896">
    <property type="protein sequence ID" value="CAK9223815.1"/>
    <property type="molecule type" value="Genomic_DNA"/>
</dbReference>
<dbReference type="Gene3D" id="2.130.10.10">
    <property type="entry name" value="YVTN repeat-like/Quinoprotein amine dehydrogenase"/>
    <property type="match status" value="1"/>
</dbReference>
<dbReference type="InterPro" id="IPR036691">
    <property type="entry name" value="Endo/exonu/phosph_ase_sf"/>
</dbReference>
<accession>A0ABP0UKI9</accession>
<evidence type="ECO:0000256" key="2">
    <source>
        <dbReference type="SAM" id="MobiDB-lite"/>
    </source>
</evidence>
<sequence length="1382" mass="148838">MLLTSVLEGGMMITNKQGNAPQQSQTSDHIPSSIGPLIDFGDDEEDLFASSFVADTGQASEPFNWGENQHYSLLNITSSETLVSEEDLLFGGPSFGEGLREIPPTMGIQAATIENQAGFDGMDLLTGSFEGLGQSFSSPLNTLLGSSQNTDVFSRQHSVDDGAFEPFNAGQPHSRASWIEHPFSTPPESSKPVVKPVGSLFEELPVAEAFTVVSLSSAEGATFMQAGQVTQERAAAVDALENTTSSCRTGERASHCEAEADKTVVGITPYPGAAVVSAKLASAVTFSENKPGERAKASWITNRGGVVDPENLPPSTATNPSGLVEPELIKVSMNVRRSNDFFAAGGGKGVYKAPLRGYVHAGHPVPLELRPHPLKDTNLSTKAIVCTETSVWAASDTHLQVWDIESATRECSAAVDNLTGDEDAAAYHVLPVHGEPISCLAMDAANHIVWSGHRDGKVRGWPMQVGTEKPMTTTVPILMWEAHQSPVTAIAVSSYGELWVGSESGLINVWPCEATSGGVAHGQEDEMIAALFFARLCVPLRGLITGNNPSQTELYFLVAEHSAGRMWAGGILYITLWDARRREAMRVFGASVYSEPIVPNLGLPQVTEIPTDERASRRESGFGGWFQLSKSVFSGAADAIRRAADRSGLISEESRKLEALVASTDGTVWGAVGSATLVQWNQEGDRMQEVPVAAAPVKCLLVVGSRLWAGCTNGKVQVCDVLSSKTGKLLGSWGGHQTAVLQMERGGSYVFTLAANGGIRGWHVASLSPLDSLLQTELSSRTSTFTQQRQLRVFAGTWNVAQGKASMQSLQAWLAGPAKHAGLMFVGLQEMEMGAGAIGMAAVKETVGGEFVNRGSANGQWWLDSIGAAIGEGKEFERVGSRQLAGLLIGAWVRKHLRPHVGDVDAGAVPCGFGRTFGNKGAVGVRMMIFRRTICVLNSHFAAHQEKVASRNSDFDYVYNNMTFGHKPGAVTSAAAGIINSPSYETEGTEEATSPDLSDADILLWFGDFNYRIDVSYEQALSLIEKKRYDVLLLKDQLRNEMSSGRTFHGMREGFVGFAPTYKFDHGSQAYDTSEKKRVPAYCDRVVFRDSFDGNGVVQASKLSHPAKVSVAAYEACMEVTDSDHKPVRCLFNVDLAVVDEAARRRQFGDIMHNNAGVRACLERCNIVPHTIVNTNKVILEENSSSILEVSNESQAASATFTVHCEGEPSGQGCPCGTHTSSPKGPSHRGGYGFPRWLQVRPAAGMIGPQESVSIRIQHSGLGPFTQYTNSEASMDGQPSWWRDDQNGKVVVLVVTVRGPLTAAFEQHRLCVCKLPFSGSQDRQAQWSQERGQGLGEKSKGMYTSKRQPQETEQPQYKSGARSGYRSSYAAETHGSFDLLSL</sequence>
<evidence type="ECO:0000313" key="5">
    <source>
        <dbReference type="Proteomes" id="UP001497512"/>
    </source>
</evidence>
<protein>
    <recommendedName>
        <fullName evidence="3">Inositol polyphosphate-related phosphatase domain-containing protein</fullName>
    </recommendedName>
</protein>
<dbReference type="InterPro" id="IPR001680">
    <property type="entry name" value="WD40_rpt"/>
</dbReference>
<dbReference type="SMART" id="SM00320">
    <property type="entry name" value="WD40"/>
    <property type="match status" value="4"/>
</dbReference>
<evidence type="ECO:0000259" key="3">
    <source>
        <dbReference type="SMART" id="SM00128"/>
    </source>
</evidence>
<name>A0ABP0UKI9_9BRYO</name>
<dbReference type="Proteomes" id="UP001497512">
    <property type="component" value="Chromosome 4"/>
</dbReference>
<evidence type="ECO:0000313" key="4">
    <source>
        <dbReference type="EMBL" id="CAK9223815.1"/>
    </source>
</evidence>
<dbReference type="InterPro" id="IPR036322">
    <property type="entry name" value="WD40_repeat_dom_sf"/>
</dbReference>
<feature type="domain" description="Inositol polyphosphate-related phosphatase" evidence="3">
    <location>
        <begin position="789"/>
        <end position="1140"/>
    </location>
</feature>
<dbReference type="InterPro" id="IPR056454">
    <property type="entry name" value="Beta-prop_IP5PC_F"/>
</dbReference>
<dbReference type="PANTHER" id="PTHR11200:SF300">
    <property type="entry name" value="TYPE II INOSITOL 1,4,5-TRISPHOSPHATE 5-PHOSPHATASE"/>
    <property type="match status" value="1"/>
</dbReference>
<dbReference type="SMART" id="SM00128">
    <property type="entry name" value="IPPc"/>
    <property type="match status" value="1"/>
</dbReference>
<comment type="similarity">
    <text evidence="1">Belongs to the inositol polyphosphate 5-phosphatase family.</text>
</comment>
<gene>
    <name evidence="4" type="ORF">CSSPTR1EN2_LOCUS17020</name>
</gene>
<dbReference type="Pfam" id="PF23754">
    <property type="entry name" value="Beta-prop_IP5PC_F"/>
    <property type="match status" value="1"/>
</dbReference>
<feature type="region of interest" description="Disordered" evidence="2">
    <location>
        <begin position="1323"/>
        <end position="1366"/>
    </location>
</feature>
<dbReference type="InterPro" id="IPR015943">
    <property type="entry name" value="WD40/YVTN_repeat-like_dom_sf"/>
</dbReference>